<dbReference type="InterPro" id="IPR014729">
    <property type="entry name" value="Rossmann-like_a/b/a_fold"/>
</dbReference>
<name>A0A0F9XSA4_9ZZZZ</name>
<dbReference type="GO" id="GO:0005524">
    <property type="term" value="F:ATP binding"/>
    <property type="evidence" value="ECO:0007669"/>
    <property type="project" value="UniProtKB-KW"/>
</dbReference>
<dbReference type="GO" id="GO:0046872">
    <property type="term" value="F:metal ion binding"/>
    <property type="evidence" value="ECO:0007669"/>
    <property type="project" value="UniProtKB-KW"/>
</dbReference>
<comment type="catalytic activity">
    <reaction evidence="9">
        <text>7-carboxy-7-carbaguanine + NH4(+) + 2 ATP = 7-cyano-7-carbaguanine + 2 AMP + 2 diphosphate + 2 H(+)</text>
        <dbReference type="Rhea" id="RHEA:27982"/>
        <dbReference type="ChEBI" id="CHEBI:15378"/>
        <dbReference type="ChEBI" id="CHEBI:28938"/>
        <dbReference type="ChEBI" id="CHEBI:30616"/>
        <dbReference type="ChEBI" id="CHEBI:33019"/>
        <dbReference type="ChEBI" id="CHEBI:45075"/>
        <dbReference type="ChEBI" id="CHEBI:61036"/>
        <dbReference type="ChEBI" id="CHEBI:456215"/>
        <dbReference type="EC" id="6.3.4.20"/>
    </reaction>
</comment>
<dbReference type="InterPro" id="IPR018317">
    <property type="entry name" value="QueC"/>
</dbReference>
<dbReference type="PIRSF" id="PIRSF006293">
    <property type="entry name" value="ExsB"/>
    <property type="match status" value="1"/>
</dbReference>
<comment type="similarity">
    <text evidence="7">Belongs to the QueC family.</text>
</comment>
<dbReference type="SUPFAM" id="SSF52402">
    <property type="entry name" value="Adenine nucleotide alpha hydrolases-like"/>
    <property type="match status" value="1"/>
</dbReference>
<dbReference type="EC" id="6.3.4.20" evidence="8"/>
<keyword evidence="6" id="KW-0067">ATP-binding</keyword>
<dbReference type="EMBL" id="LAZR01000031">
    <property type="protein sequence ID" value="KKO02402.1"/>
    <property type="molecule type" value="Genomic_DNA"/>
</dbReference>
<dbReference type="PANTHER" id="PTHR42914">
    <property type="entry name" value="7-CYANO-7-DEAZAGUANINE SYNTHASE"/>
    <property type="match status" value="1"/>
</dbReference>
<evidence type="ECO:0000256" key="2">
    <source>
        <dbReference type="ARBA" id="ARBA00022598"/>
    </source>
</evidence>
<evidence type="ECO:0000256" key="8">
    <source>
        <dbReference type="ARBA" id="ARBA00039149"/>
    </source>
</evidence>
<proteinExistence type="inferred from homology"/>
<evidence type="ECO:0000256" key="6">
    <source>
        <dbReference type="ARBA" id="ARBA00022840"/>
    </source>
</evidence>
<evidence type="ECO:0000256" key="5">
    <source>
        <dbReference type="ARBA" id="ARBA00022833"/>
    </source>
</evidence>
<comment type="pathway">
    <text evidence="1">Purine metabolism; 7-cyano-7-deazaguanine biosynthesis.</text>
</comment>
<evidence type="ECO:0000256" key="9">
    <source>
        <dbReference type="ARBA" id="ARBA00047890"/>
    </source>
</evidence>
<gene>
    <name evidence="10" type="ORF">LCGC14_0108180</name>
</gene>
<evidence type="ECO:0000256" key="3">
    <source>
        <dbReference type="ARBA" id="ARBA00022723"/>
    </source>
</evidence>
<protein>
    <recommendedName>
        <fullName evidence="8">7-cyano-7-deazaguanine synthase</fullName>
        <ecNumber evidence="8">6.3.4.20</ecNumber>
    </recommendedName>
</protein>
<organism evidence="10">
    <name type="scientific">marine sediment metagenome</name>
    <dbReference type="NCBI Taxonomy" id="412755"/>
    <lineage>
        <taxon>unclassified sequences</taxon>
        <taxon>metagenomes</taxon>
        <taxon>ecological metagenomes</taxon>
    </lineage>
</organism>
<accession>A0A0F9XSA4</accession>
<reference evidence="10" key="1">
    <citation type="journal article" date="2015" name="Nature">
        <title>Complex archaea that bridge the gap between prokaryotes and eukaryotes.</title>
        <authorList>
            <person name="Spang A."/>
            <person name="Saw J.H."/>
            <person name="Jorgensen S.L."/>
            <person name="Zaremba-Niedzwiedzka K."/>
            <person name="Martijn J."/>
            <person name="Lind A.E."/>
            <person name="van Eijk R."/>
            <person name="Schleper C."/>
            <person name="Guy L."/>
            <person name="Ettema T.J."/>
        </authorList>
    </citation>
    <scope>NUCLEOTIDE SEQUENCE</scope>
</reference>
<evidence type="ECO:0000256" key="4">
    <source>
        <dbReference type="ARBA" id="ARBA00022741"/>
    </source>
</evidence>
<comment type="caution">
    <text evidence="10">The sequence shown here is derived from an EMBL/GenBank/DDBJ whole genome shotgun (WGS) entry which is preliminary data.</text>
</comment>
<evidence type="ECO:0000256" key="7">
    <source>
        <dbReference type="ARBA" id="ARBA00037993"/>
    </source>
</evidence>
<keyword evidence="2" id="KW-0436">Ligase</keyword>
<dbReference type="Gene3D" id="3.40.50.620">
    <property type="entry name" value="HUPs"/>
    <property type="match status" value="1"/>
</dbReference>
<dbReference type="GO" id="GO:0016874">
    <property type="term" value="F:ligase activity"/>
    <property type="evidence" value="ECO:0007669"/>
    <property type="project" value="UniProtKB-KW"/>
</dbReference>
<dbReference type="Pfam" id="PF06508">
    <property type="entry name" value="QueC"/>
    <property type="match status" value="1"/>
</dbReference>
<keyword evidence="4" id="KW-0547">Nucleotide-binding</keyword>
<keyword evidence="3" id="KW-0479">Metal-binding</keyword>
<evidence type="ECO:0000256" key="1">
    <source>
        <dbReference type="ARBA" id="ARBA00005061"/>
    </source>
</evidence>
<keyword evidence="5" id="KW-0862">Zinc</keyword>
<dbReference type="PANTHER" id="PTHR42914:SF1">
    <property type="entry name" value="7-CYANO-7-DEAZAGUANINE SYNTHASE"/>
    <property type="match status" value="1"/>
</dbReference>
<evidence type="ECO:0000313" key="10">
    <source>
        <dbReference type="EMBL" id="KKO02402.1"/>
    </source>
</evidence>
<sequence length="197" mass="21317">MSIVTLVSGGLDSTLVAKLAIEEGLRIFPLFIDYGQRAREKELAACKLAMKKFGLPEPEIADLSGFGKLINSGLTDSNLHIIDDAFTPGRNMLFLLTAAAYAYKKNADAISIGLLHESTSLFPDQTSRFLTEAESMISLCMGRQIKVLAPLALFTKSDVVALAAKKGITQTYSCHLGEEEACGNCIACNEFKFEGNQ</sequence>
<dbReference type="AlphaFoldDB" id="A0A0F9XSA4"/>